<dbReference type="GO" id="GO:0005856">
    <property type="term" value="C:cytoskeleton"/>
    <property type="evidence" value="ECO:0007669"/>
    <property type="project" value="UniProtKB-SubCell"/>
</dbReference>
<feature type="transmembrane region" description="Helical" evidence="9">
    <location>
        <begin position="341"/>
        <end position="361"/>
    </location>
</feature>
<reference evidence="11" key="1">
    <citation type="submission" date="2015-12" db="EMBL/GenBank/DDBJ databases">
        <title>Update maize B73 reference genome by single molecule sequencing technologies.</title>
        <authorList>
            <consortium name="Maize Genome Sequencing Project"/>
            <person name="Ware D."/>
        </authorList>
    </citation>
    <scope>NUCLEOTIDE SEQUENCE [LARGE SCALE GENOMIC DNA]</scope>
    <source>
        <strain evidence="11">cv. B73</strain>
    </source>
</reference>
<feature type="region of interest" description="Disordered" evidence="8">
    <location>
        <begin position="128"/>
        <end position="151"/>
    </location>
</feature>
<dbReference type="Pfam" id="PF00854">
    <property type="entry name" value="PTR2"/>
    <property type="match status" value="1"/>
</dbReference>
<reference evidence="10" key="2">
    <citation type="submission" date="2019-07" db="EMBL/GenBank/DDBJ databases">
        <authorList>
            <person name="Seetharam A."/>
            <person name="Woodhouse M."/>
            <person name="Cannon E."/>
        </authorList>
    </citation>
    <scope>NUCLEOTIDE SEQUENCE [LARGE SCALE GENOMIC DNA]</scope>
    <source>
        <strain evidence="10">cv. B73</strain>
    </source>
</reference>
<dbReference type="GO" id="GO:0003779">
    <property type="term" value="F:actin binding"/>
    <property type="evidence" value="ECO:0007669"/>
    <property type="project" value="InterPro"/>
</dbReference>
<feature type="compositionally biased region" description="Basic and acidic residues" evidence="8">
    <location>
        <begin position="131"/>
        <end position="149"/>
    </location>
</feature>
<evidence type="ECO:0000256" key="7">
    <source>
        <dbReference type="ARBA" id="ARBA00023212"/>
    </source>
</evidence>
<dbReference type="AlphaFoldDB" id="A0A804LS36"/>
<dbReference type="EnsemblPlants" id="Zm00001eb032240_T001">
    <property type="protein sequence ID" value="Zm00001eb032240_P001"/>
    <property type="gene ID" value="Zm00001eb032240"/>
</dbReference>
<dbReference type="SUPFAM" id="SSF47050">
    <property type="entry name" value="VHP, Villin headpiece domain"/>
    <property type="match status" value="1"/>
</dbReference>
<keyword evidence="11" id="KW-1185">Reference proteome</keyword>
<dbReference type="InterPro" id="IPR000109">
    <property type="entry name" value="POT_fam"/>
</dbReference>
<comment type="subcellular location">
    <subcellularLocation>
        <location evidence="2">Cytoplasm</location>
        <location evidence="2">Cytoskeleton</location>
    </subcellularLocation>
    <subcellularLocation>
        <location evidence="1">Membrane</location>
        <topology evidence="1">Multi-pass membrane protein</topology>
    </subcellularLocation>
</comment>
<dbReference type="Gramene" id="Zm00001eb032240_T001">
    <property type="protein sequence ID" value="Zm00001eb032240_P001"/>
    <property type="gene ID" value="Zm00001eb032240"/>
</dbReference>
<evidence type="ECO:0000256" key="1">
    <source>
        <dbReference type="ARBA" id="ARBA00004141"/>
    </source>
</evidence>
<evidence type="ECO:0000256" key="6">
    <source>
        <dbReference type="ARBA" id="ARBA00023136"/>
    </source>
</evidence>
<comment type="similarity">
    <text evidence="3">Belongs to the major facilitator superfamily. Proton-dependent oligopeptide transporter (POT/PTR) (TC 2.A.17) family.</text>
</comment>
<dbReference type="PANTHER" id="PTHR11654">
    <property type="entry name" value="OLIGOPEPTIDE TRANSPORTER-RELATED"/>
    <property type="match status" value="1"/>
</dbReference>
<dbReference type="InterPro" id="IPR036886">
    <property type="entry name" value="Villin_headpiece_dom_sf"/>
</dbReference>
<organism evidence="10 11">
    <name type="scientific">Zea mays</name>
    <name type="common">Maize</name>
    <dbReference type="NCBI Taxonomy" id="4577"/>
    <lineage>
        <taxon>Eukaryota</taxon>
        <taxon>Viridiplantae</taxon>
        <taxon>Streptophyta</taxon>
        <taxon>Embryophyta</taxon>
        <taxon>Tracheophyta</taxon>
        <taxon>Spermatophyta</taxon>
        <taxon>Magnoliopsida</taxon>
        <taxon>Liliopsida</taxon>
        <taxon>Poales</taxon>
        <taxon>Poaceae</taxon>
        <taxon>PACMAD clade</taxon>
        <taxon>Panicoideae</taxon>
        <taxon>Andropogonodae</taxon>
        <taxon>Andropogoneae</taxon>
        <taxon>Tripsacinae</taxon>
        <taxon>Zea</taxon>
    </lineage>
</organism>
<dbReference type="GO" id="GO:0022857">
    <property type="term" value="F:transmembrane transporter activity"/>
    <property type="evidence" value="ECO:0007669"/>
    <property type="project" value="InterPro"/>
</dbReference>
<evidence type="ECO:0000256" key="8">
    <source>
        <dbReference type="SAM" id="MobiDB-lite"/>
    </source>
</evidence>
<dbReference type="InParanoid" id="A0A804LS36"/>
<sequence>MSTTAVLRSLPSTRYPSLPTRSKGIQAKGSTCLPALALSLLWCAGVLLKYCFESKYGVKTFPQIGEFFYVEFVILEGDNLTSIFMSMTFDWNGFHANGRHFFGVLFALVVLPNVWLRDLQSNMGEVLVDGKSTDGSESEKPKQEGDGKGVHTVATQVESLTINEDVKENEPEDEDSLPIYLYERLKTTAADPVTEIDVTRRETYLSSTEFREKFGMTKAPPAAPGRDGGGCSILGGIGSTIAQGMEFGSGSAMAHRVVNGVMRPQTVQHEIVVSEAAAPAAPVMDGDACNIHSNAFQDQHLRKYVVVGASEVFTLIGQIEFFYDQASDAVRSICSGLSITSFALGNYVSTALVAVVARATVRAGQVDGWIPDDINHAHLDYFFWLLAMLCVGNFGVYLLIARWYTYKKTVD</sequence>
<evidence type="ECO:0000256" key="3">
    <source>
        <dbReference type="ARBA" id="ARBA00005982"/>
    </source>
</evidence>
<dbReference type="SUPFAM" id="SSF103473">
    <property type="entry name" value="MFS general substrate transporter"/>
    <property type="match status" value="1"/>
</dbReference>
<dbReference type="InterPro" id="IPR036259">
    <property type="entry name" value="MFS_trans_sf"/>
</dbReference>
<dbReference type="GO" id="GO:0007010">
    <property type="term" value="P:cytoskeleton organization"/>
    <property type="evidence" value="ECO:0007669"/>
    <property type="project" value="InterPro"/>
</dbReference>
<keyword evidence="7" id="KW-0963">Cytoplasm</keyword>
<accession>A0A804LS36</accession>
<keyword evidence="7" id="KW-0206">Cytoskeleton</keyword>
<dbReference type="Gene3D" id="1.10.950.10">
    <property type="entry name" value="Villin headpiece domain"/>
    <property type="match status" value="1"/>
</dbReference>
<evidence type="ECO:0000256" key="2">
    <source>
        <dbReference type="ARBA" id="ARBA00004245"/>
    </source>
</evidence>
<keyword evidence="6 9" id="KW-0472">Membrane</keyword>
<evidence type="ECO:0000256" key="4">
    <source>
        <dbReference type="ARBA" id="ARBA00022692"/>
    </source>
</evidence>
<evidence type="ECO:0000256" key="5">
    <source>
        <dbReference type="ARBA" id="ARBA00022989"/>
    </source>
</evidence>
<dbReference type="GO" id="GO:0016020">
    <property type="term" value="C:membrane"/>
    <property type="evidence" value="ECO:0007669"/>
    <property type="project" value="UniProtKB-SubCell"/>
</dbReference>
<dbReference type="Proteomes" id="UP000007305">
    <property type="component" value="Chromosome 1"/>
</dbReference>
<keyword evidence="5 9" id="KW-1133">Transmembrane helix</keyword>
<proteinExistence type="inferred from homology"/>
<evidence type="ECO:0000313" key="10">
    <source>
        <dbReference type="EnsemblPlants" id="Zm00001eb032240_P001"/>
    </source>
</evidence>
<name>A0A804LS36_MAIZE</name>
<keyword evidence="4 9" id="KW-0812">Transmembrane</keyword>
<dbReference type="Gene3D" id="1.20.1250.20">
    <property type="entry name" value="MFS general substrate transporter like domains"/>
    <property type="match status" value="1"/>
</dbReference>
<evidence type="ECO:0000313" key="11">
    <source>
        <dbReference type="Proteomes" id="UP000007305"/>
    </source>
</evidence>
<evidence type="ECO:0000256" key="9">
    <source>
        <dbReference type="SAM" id="Phobius"/>
    </source>
</evidence>
<feature type="transmembrane region" description="Helical" evidence="9">
    <location>
        <begin position="381"/>
        <end position="400"/>
    </location>
</feature>
<protein>
    <submittedName>
        <fullName evidence="10">Uncharacterized protein</fullName>
    </submittedName>
</protein>
<reference evidence="10" key="3">
    <citation type="submission" date="2021-05" db="UniProtKB">
        <authorList>
            <consortium name="EnsemblPlants"/>
        </authorList>
    </citation>
    <scope>IDENTIFICATION</scope>
    <source>
        <strain evidence="10">cv. B73</strain>
    </source>
</reference>